<organism evidence="1 2">
    <name type="scientific">Panagrolaimus superbus</name>
    <dbReference type="NCBI Taxonomy" id="310955"/>
    <lineage>
        <taxon>Eukaryota</taxon>
        <taxon>Metazoa</taxon>
        <taxon>Ecdysozoa</taxon>
        <taxon>Nematoda</taxon>
        <taxon>Chromadorea</taxon>
        <taxon>Rhabditida</taxon>
        <taxon>Tylenchina</taxon>
        <taxon>Panagrolaimomorpha</taxon>
        <taxon>Panagrolaimoidea</taxon>
        <taxon>Panagrolaimidae</taxon>
        <taxon>Panagrolaimus</taxon>
    </lineage>
</organism>
<evidence type="ECO:0000313" key="2">
    <source>
        <dbReference type="WBParaSite" id="PSU_v2.g8614.t1"/>
    </source>
</evidence>
<sequence>MKYTLLIIYFVVYLVIFNSNNILADKTQAIFKAETSLDTVNETFIWKIKNLQLFDFGTRYNVKSFVSPNLTALKTDDQNGNETIYICQISILPEYQYNRIHYNDYDEFDNFELKKYKISAKFNVVPVKAEYQYIIDGIVYESSLIEKSKLKPGNIVEIIVKTQFYTQNELKES</sequence>
<proteinExistence type="predicted"/>
<keyword evidence="1" id="KW-1185">Reference proteome</keyword>
<accession>A0A914Z8G5</accession>
<dbReference type="AlphaFoldDB" id="A0A914Z8G5"/>
<dbReference type="WBParaSite" id="PSU_v2.g8614.t1">
    <property type="protein sequence ID" value="PSU_v2.g8614.t1"/>
    <property type="gene ID" value="PSU_v2.g8614"/>
</dbReference>
<dbReference type="Proteomes" id="UP000887577">
    <property type="component" value="Unplaced"/>
</dbReference>
<name>A0A914Z8G5_9BILA</name>
<reference evidence="2" key="1">
    <citation type="submission" date="2022-11" db="UniProtKB">
        <authorList>
            <consortium name="WormBaseParasite"/>
        </authorList>
    </citation>
    <scope>IDENTIFICATION</scope>
</reference>
<protein>
    <submittedName>
        <fullName evidence="2">Uncharacterized protein</fullName>
    </submittedName>
</protein>
<evidence type="ECO:0000313" key="1">
    <source>
        <dbReference type="Proteomes" id="UP000887577"/>
    </source>
</evidence>